<name>A0A6I8LMF5_9PSEU</name>
<dbReference type="InterPro" id="IPR051267">
    <property type="entry name" value="STEAP_metalloreductase"/>
</dbReference>
<dbReference type="PANTHER" id="PTHR14239:SF10">
    <property type="entry name" value="REDUCTASE"/>
    <property type="match status" value="1"/>
</dbReference>
<dbReference type="InterPro" id="IPR028939">
    <property type="entry name" value="P5C_Rdtase_cat_N"/>
</dbReference>
<dbReference type="EMBL" id="CABVGP010000001">
    <property type="protein sequence ID" value="VVJ16329.1"/>
    <property type="molecule type" value="Genomic_DNA"/>
</dbReference>
<dbReference type="GO" id="GO:0016491">
    <property type="term" value="F:oxidoreductase activity"/>
    <property type="evidence" value="ECO:0007669"/>
    <property type="project" value="UniProtKB-KW"/>
</dbReference>
<dbReference type="InterPro" id="IPR036291">
    <property type="entry name" value="NAD(P)-bd_dom_sf"/>
</dbReference>
<organism evidence="3 4">
    <name type="scientific">Amycolatopsis camponoti</name>
    <dbReference type="NCBI Taxonomy" id="2606593"/>
    <lineage>
        <taxon>Bacteria</taxon>
        <taxon>Bacillati</taxon>
        <taxon>Actinomycetota</taxon>
        <taxon>Actinomycetes</taxon>
        <taxon>Pseudonocardiales</taxon>
        <taxon>Pseudonocardiaceae</taxon>
        <taxon>Amycolatopsis</taxon>
    </lineage>
</organism>
<keyword evidence="1" id="KW-0560">Oxidoreductase</keyword>
<dbReference type="Gene3D" id="3.40.50.720">
    <property type="entry name" value="NAD(P)-binding Rossmann-like Domain"/>
    <property type="match status" value="1"/>
</dbReference>
<evidence type="ECO:0000259" key="2">
    <source>
        <dbReference type="Pfam" id="PF03807"/>
    </source>
</evidence>
<evidence type="ECO:0000313" key="4">
    <source>
        <dbReference type="Proteomes" id="UP000399805"/>
    </source>
</evidence>
<evidence type="ECO:0000256" key="1">
    <source>
        <dbReference type="ARBA" id="ARBA00023002"/>
    </source>
</evidence>
<dbReference type="SUPFAM" id="SSF51735">
    <property type="entry name" value="NAD(P)-binding Rossmann-fold domains"/>
    <property type="match status" value="1"/>
</dbReference>
<gene>
    <name evidence="3" type="ORF">AA23TX_01350</name>
</gene>
<evidence type="ECO:0000313" key="3">
    <source>
        <dbReference type="EMBL" id="VVJ16329.1"/>
    </source>
</evidence>
<dbReference type="PANTHER" id="PTHR14239">
    <property type="entry name" value="DUDULIN-RELATED"/>
    <property type="match status" value="1"/>
</dbReference>
<protein>
    <recommendedName>
        <fullName evidence="2">Pyrroline-5-carboxylate reductase catalytic N-terminal domain-containing protein</fullName>
    </recommendedName>
</protein>
<dbReference type="AlphaFoldDB" id="A0A6I8LMF5"/>
<dbReference type="Proteomes" id="UP000399805">
    <property type="component" value="Unassembled WGS sequence"/>
</dbReference>
<reference evidence="3 4" key="1">
    <citation type="submission" date="2019-09" db="EMBL/GenBank/DDBJ databases">
        <authorList>
            <person name="Leyn A S."/>
        </authorList>
    </citation>
    <scope>NUCLEOTIDE SEQUENCE [LARGE SCALE GENOMIC DNA]</scope>
    <source>
        <strain evidence="3">AA231_1</strain>
    </source>
</reference>
<sequence>MDVGRPADTSDSRKQHTMSTISIIGLGGMARAIATRAVEGGHTVEVIGRDAAKAKDLAAELGGSATAGTFGAAPAGDIVVSAVPYSSAAQVLAQFGDALAGKIVIDISNTFNADATGVVTPAGTSGAQEIAKTLPASAHVVKAFNTVFGHVLAQGGRLDVLIAGDDMDAKTRVSAFIESLGLRPLDAGDLAAARWLEAVGPLLMGLANHGAGFDISLGVTIKD</sequence>
<keyword evidence="4" id="KW-1185">Reference proteome</keyword>
<feature type="domain" description="Pyrroline-5-carboxylate reductase catalytic N-terminal" evidence="2">
    <location>
        <begin position="20"/>
        <end position="109"/>
    </location>
</feature>
<dbReference type="Pfam" id="PF03807">
    <property type="entry name" value="F420_oxidored"/>
    <property type="match status" value="1"/>
</dbReference>
<accession>A0A6I8LMF5</accession>
<proteinExistence type="predicted"/>